<gene>
    <name evidence="3" type="ORF">C8F04DRAFT_1260620</name>
</gene>
<evidence type="ECO:0000313" key="3">
    <source>
        <dbReference type="EMBL" id="KAJ7033630.1"/>
    </source>
</evidence>
<proteinExistence type="predicted"/>
<dbReference type="InterPro" id="IPR009027">
    <property type="entry name" value="Ribosomal_bL9/RNase_H1_N"/>
</dbReference>
<name>A0AAD6STV5_9AGAR</name>
<feature type="region of interest" description="Disordered" evidence="1">
    <location>
        <begin position="101"/>
        <end position="129"/>
    </location>
</feature>
<sequence length="330" mass="35770">MARNDLTPQEIAALIKPENHPSRLSLDELDNLTADLSPAGLEEVVRILGLDEIARQLPPVIEKVFHAARLVAAPPPDYEGDSDVDVIVRNFDFDLNERAIQPNRVSTPPPPVSLVPVSAPTTPQRASTSRYIVSTRDRPERPIVATSWFEAGSISHSVAQSTVRRMDSPRRSRKPRSAAYAVFYGGAVGAFTDWTRVSASITGHGVAIYSGFSSLEEAQAAFDYARAKGWTADAPSYTIPQALPPAPLPLPSSYDRNPLNSGGTHELWYAVCRGIVPGVYRSWLECSLNTTGIKGNMCNSFATRELAEKAYASAFRAGLTLSIPRVLGVA</sequence>
<comment type="caution">
    <text evidence="3">The sequence shown here is derived from an EMBL/GenBank/DDBJ whole genome shotgun (WGS) entry which is preliminary data.</text>
</comment>
<protein>
    <recommendedName>
        <fullName evidence="2">Ribonuclease H1 N-terminal domain-containing protein</fullName>
    </recommendedName>
</protein>
<feature type="domain" description="Ribonuclease H1 N-terminal" evidence="2">
    <location>
        <begin position="268"/>
        <end position="309"/>
    </location>
</feature>
<dbReference type="Pfam" id="PF01693">
    <property type="entry name" value="Cauli_VI"/>
    <property type="match status" value="2"/>
</dbReference>
<dbReference type="SUPFAM" id="SSF55658">
    <property type="entry name" value="L9 N-domain-like"/>
    <property type="match status" value="2"/>
</dbReference>
<dbReference type="InterPro" id="IPR037056">
    <property type="entry name" value="RNase_H1_N_sf"/>
</dbReference>
<feature type="compositionally biased region" description="Low complexity" evidence="1">
    <location>
        <begin position="114"/>
        <end position="123"/>
    </location>
</feature>
<accession>A0AAD6STV5</accession>
<evidence type="ECO:0000256" key="1">
    <source>
        <dbReference type="SAM" id="MobiDB-lite"/>
    </source>
</evidence>
<dbReference type="Gene3D" id="3.40.970.10">
    <property type="entry name" value="Ribonuclease H1, N-terminal domain"/>
    <property type="match status" value="2"/>
</dbReference>
<evidence type="ECO:0000259" key="2">
    <source>
        <dbReference type="Pfam" id="PF01693"/>
    </source>
</evidence>
<reference evidence="3" key="1">
    <citation type="submission" date="2023-03" db="EMBL/GenBank/DDBJ databases">
        <title>Massive genome expansion in bonnet fungi (Mycena s.s.) driven by repeated elements and novel gene families across ecological guilds.</title>
        <authorList>
            <consortium name="Lawrence Berkeley National Laboratory"/>
            <person name="Harder C.B."/>
            <person name="Miyauchi S."/>
            <person name="Viragh M."/>
            <person name="Kuo A."/>
            <person name="Thoen E."/>
            <person name="Andreopoulos B."/>
            <person name="Lu D."/>
            <person name="Skrede I."/>
            <person name="Drula E."/>
            <person name="Henrissat B."/>
            <person name="Morin E."/>
            <person name="Kohler A."/>
            <person name="Barry K."/>
            <person name="LaButti K."/>
            <person name="Morin E."/>
            <person name="Salamov A."/>
            <person name="Lipzen A."/>
            <person name="Mereny Z."/>
            <person name="Hegedus B."/>
            <person name="Baldrian P."/>
            <person name="Stursova M."/>
            <person name="Weitz H."/>
            <person name="Taylor A."/>
            <person name="Grigoriev I.V."/>
            <person name="Nagy L.G."/>
            <person name="Martin F."/>
            <person name="Kauserud H."/>
        </authorList>
    </citation>
    <scope>NUCLEOTIDE SEQUENCE</scope>
    <source>
        <strain evidence="3">CBHHK200</strain>
    </source>
</reference>
<organism evidence="3 4">
    <name type="scientific">Mycena alexandri</name>
    <dbReference type="NCBI Taxonomy" id="1745969"/>
    <lineage>
        <taxon>Eukaryota</taxon>
        <taxon>Fungi</taxon>
        <taxon>Dikarya</taxon>
        <taxon>Basidiomycota</taxon>
        <taxon>Agaricomycotina</taxon>
        <taxon>Agaricomycetes</taxon>
        <taxon>Agaricomycetidae</taxon>
        <taxon>Agaricales</taxon>
        <taxon>Marasmiineae</taxon>
        <taxon>Mycenaceae</taxon>
        <taxon>Mycena</taxon>
    </lineage>
</organism>
<evidence type="ECO:0000313" key="4">
    <source>
        <dbReference type="Proteomes" id="UP001218188"/>
    </source>
</evidence>
<feature type="domain" description="Ribonuclease H1 N-terminal" evidence="2">
    <location>
        <begin position="179"/>
        <end position="221"/>
    </location>
</feature>
<dbReference type="Proteomes" id="UP001218188">
    <property type="component" value="Unassembled WGS sequence"/>
</dbReference>
<dbReference type="EMBL" id="JARJCM010000063">
    <property type="protein sequence ID" value="KAJ7033630.1"/>
    <property type="molecule type" value="Genomic_DNA"/>
</dbReference>
<dbReference type="InterPro" id="IPR011320">
    <property type="entry name" value="RNase_H1_N"/>
</dbReference>
<dbReference type="AlphaFoldDB" id="A0AAD6STV5"/>
<keyword evidence="4" id="KW-1185">Reference proteome</keyword>